<dbReference type="PANTHER" id="PTHR43358">
    <property type="entry name" value="ALPHA/BETA-HYDROLASE"/>
    <property type="match status" value="1"/>
</dbReference>
<gene>
    <name evidence="2" type="ORF">G5B47_18620</name>
</gene>
<dbReference type="InterPro" id="IPR052920">
    <property type="entry name" value="DNA-binding_regulatory"/>
</dbReference>
<keyword evidence="2" id="KW-0378">Hydrolase</keyword>
<evidence type="ECO:0000313" key="3">
    <source>
        <dbReference type="Proteomes" id="UP000480151"/>
    </source>
</evidence>
<reference evidence="2 3" key="1">
    <citation type="submission" date="2020-02" db="EMBL/GenBank/DDBJ databases">
        <authorList>
            <person name="Gao J."/>
            <person name="Sun J."/>
        </authorList>
    </citation>
    <scope>NUCLEOTIDE SEQUENCE [LARGE SCALE GENOMIC DNA]</scope>
    <source>
        <strain evidence="2 3">7124</strain>
    </source>
</reference>
<dbReference type="AlphaFoldDB" id="A0A6M1PPE8"/>
<dbReference type="Proteomes" id="UP000480151">
    <property type="component" value="Unassembled WGS sequence"/>
</dbReference>
<dbReference type="EMBL" id="JAAKGU010000009">
    <property type="protein sequence ID" value="NGM84428.1"/>
    <property type="molecule type" value="Genomic_DNA"/>
</dbReference>
<name>A0A6M1PPE8_9BACL</name>
<feature type="domain" description="Peptidase S9 prolyl oligopeptidase catalytic" evidence="1">
    <location>
        <begin position="119"/>
        <end position="314"/>
    </location>
</feature>
<accession>A0A6M1PPE8</accession>
<dbReference type="PANTHER" id="PTHR43358:SF4">
    <property type="entry name" value="ALPHA_BETA HYDROLASE FOLD-1 DOMAIN-CONTAINING PROTEIN"/>
    <property type="match status" value="1"/>
</dbReference>
<evidence type="ECO:0000259" key="1">
    <source>
        <dbReference type="Pfam" id="PF00326"/>
    </source>
</evidence>
<dbReference type="GO" id="GO:0006508">
    <property type="term" value="P:proteolysis"/>
    <property type="evidence" value="ECO:0007669"/>
    <property type="project" value="InterPro"/>
</dbReference>
<sequence length="317" mass="34908">MLWMLITIAVVLVCAAGVTYAGLYFYKVAVMRAPKVFMSNNPDLRSDPPVAGASWGEGQQWIAGQTIRNIELVSDDGLKLRGYWIASDRAEGRTAIVAHGYSGKGKDMGAYAKIYHDVLGFNVLIPDARGHGESEGGYIGFGWHERRDYVRWIQRVIEETGPEAQIVLHGVSMGGATVLMTSGEELPPQVKAIVADCAYTSVAAELSYQLRRMYRLPSFPFLQSASLVSRIKAGYSFREASALRQVRSAKVPILFIHGDADTFVPFYMLDELYEACGSPKERLAMKGAGHGTSYDKDKAEYIRRVAGFIGQYTQASP</sequence>
<evidence type="ECO:0000313" key="2">
    <source>
        <dbReference type="EMBL" id="NGM84428.1"/>
    </source>
</evidence>
<dbReference type="SUPFAM" id="SSF53474">
    <property type="entry name" value="alpha/beta-Hydrolases"/>
    <property type="match status" value="1"/>
</dbReference>
<organism evidence="2 3">
    <name type="scientific">Paenibacillus apii</name>
    <dbReference type="NCBI Taxonomy" id="1850370"/>
    <lineage>
        <taxon>Bacteria</taxon>
        <taxon>Bacillati</taxon>
        <taxon>Bacillota</taxon>
        <taxon>Bacilli</taxon>
        <taxon>Bacillales</taxon>
        <taxon>Paenibacillaceae</taxon>
        <taxon>Paenibacillus</taxon>
    </lineage>
</organism>
<proteinExistence type="predicted"/>
<dbReference type="InterPro" id="IPR029058">
    <property type="entry name" value="AB_hydrolase_fold"/>
</dbReference>
<dbReference type="InterPro" id="IPR001375">
    <property type="entry name" value="Peptidase_S9_cat"/>
</dbReference>
<dbReference type="GO" id="GO:0008236">
    <property type="term" value="F:serine-type peptidase activity"/>
    <property type="evidence" value="ECO:0007669"/>
    <property type="project" value="InterPro"/>
</dbReference>
<comment type="caution">
    <text evidence="2">The sequence shown here is derived from an EMBL/GenBank/DDBJ whole genome shotgun (WGS) entry which is preliminary data.</text>
</comment>
<keyword evidence="3" id="KW-1185">Reference proteome</keyword>
<dbReference type="Gene3D" id="3.40.50.1820">
    <property type="entry name" value="alpha/beta hydrolase"/>
    <property type="match status" value="1"/>
</dbReference>
<dbReference type="Pfam" id="PF00326">
    <property type="entry name" value="Peptidase_S9"/>
    <property type="match status" value="1"/>
</dbReference>
<dbReference type="RefSeq" id="WP_165101211.1">
    <property type="nucleotide sequence ID" value="NZ_JAAKGU010000009.1"/>
</dbReference>
<protein>
    <submittedName>
        <fullName evidence="2">Alpha/beta hydrolase</fullName>
    </submittedName>
</protein>